<evidence type="ECO:0000313" key="2">
    <source>
        <dbReference type="EMBL" id="KJS59410.1"/>
    </source>
</evidence>
<evidence type="ECO:0000313" key="3">
    <source>
        <dbReference type="Proteomes" id="UP000033699"/>
    </source>
</evidence>
<name>A0A0F2TAQ4_STRR3</name>
<dbReference type="Gene3D" id="2.40.128.20">
    <property type="match status" value="1"/>
</dbReference>
<reference evidence="2 3" key="1">
    <citation type="submission" date="2015-02" db="EMBL/GenBank/DDBJ databases">
        <authorList>
            <person name="Ju K.-S."/>
            <person name="Doroghazi J.R."/>
            <person name="Metcalf W."/>
        </authorList>
    </citation>
    <scope>NUCLEOTIDE SEQUENCE [LARGE SCALE GENOMIC DNA]</scope>
    <source>
        <strain evidence="2 3">ATCC 31215</strain>
    </source>
</reference>
<dbReference type="AlphaFoldDB" id="A0A0F2TAQ4"/>
<dbReference type="PATRIC" id="fig|359131.3.peg.6681"/>
<dbReference type="InterPro" id="IPR012674">
    <property type="entry name" value="Calycin"/>
</dbReference>
<dbReference type="Pfam" id="PF22036">
    <property type="entry name" value="MoaF_like"/>
    <property type="match status" value="1"/>
</dbReference>
<dbReference type="EMBL" id="JZKH01000069">
    <property type="protein sequence ID" value="KJS59410.1"/>
    <property type="molecule type" value="Genomic_DNA"/>
</dbReference>
<comment type="caution">
    <text evidence="2">The sequence shown here is derived from an EMBL/GenBank/DDBJ whole genome shotgun (WGS) entry which is preliminary data.</text>
</comment>
<evidence type="ECO:0000259" key="1">
    <source>
        <dbReference type="Pfam" id="PF22036"/>
    </source>
</evidence>
<sequence length="109" mass="12019">MTASLPAFAGRTYLFRVDNGAAFRNTYSADGTRLRWEGLGESAGQWEDVRLHVAEVAPAVYFVSWTEQSGITVSHVMDLNRLTVRAFWTFEGEGGRVGQLHTGTLEPVA</sequence>
<dbReference type="RefSeq" id="WP_045701483.1">
    <property type="nucleotide sequence ID" value="NZ_JZKH01000069.1"/>
</dbReference>
<dbReference type="OrthoDB" id="8794267at2"/>
<keyword evidence="3" id="KW-1185">Reference proteome</keyword>
<gene>
    <name evidence="2" type="ORF">VM95_27350</name>
</gene>
<dbReference type="InterPro" id="IPR053892">
    <property type="entry name" value="MoaF-like"/>
</dbReference>
<protein>
    <recommendedName>
        <fullName evidence="1">MoaF-like domain-containing protein</fullName>
    </recommendedName>
</protein>
<dbReference type="Proteomes" id="UP000033699">
    <property type="component" value="Unassembled WGS sequence"/>
</dbReference>
<feature type="domain" description="MoaF-like" evidence="1">
    <location>
        <begin position="9"/>
        <end position="92"/>
    </location>
</feature>
<organism evidence="2 3">
    <name type="scientific">Streptomyces rubellomurinus (strain ATCC 31215)</name>
    <dbReference type="NCBI Taxonomy" id="359131"/>
    <lineage>
        <taxon>Bacteria</taxon>
        <taxon>Bacillati</taxon>
        <taxon>Actinomycetota</taxon>
        <taxon>Actinomycetes</taxon>
        <taxon>Kitasatosporales</taxon>
        <taxon>Streptomycetaceae</taxon>
        <taxon>Streptomyces</taxon>
    </lineage>
</organism>
<proteinExistence type="predicted"/>
<accession>A0A0F2TAQ4</accession>